<dbReference type="EMBL" id="BAAALD010000032">
    <property type="protein sequence ID" value="GAA1089295.1"/>
    <property type="molecule type" value="Genomic_DNA"/>
</dbReference>
<evidence type="ECO:0000313" key="2">
    <source>
        <dbReference type="Proteomes" id="UP001499987"/>
    </source>
</evidence>
<dbReference type="RefSeq" id="WP_344624663.1">
    <property type="nucleotide sequence ID" value="NZ_BAAALD010000032.1"/>
</dbReference>
<sequence>MTTSEPRTTAEAVEELRTVAHRWADGRRGSTAQLIRAADRALWAGVDAPSLAPLAELLTVERDLAAELFGRVTDELGFGLPPADGGPGGLLLARWWAAEIAAGRLDPAEGAALIIDDIVEVHGAHEELTPMLDAVRALWSPRPPGPSTAETHARLTRAARELLTRIPDPRGAAE</sequence>
<reference evidence="1 2" key="1">
    <citation type="journal article" date="2019" name="Int. J. Syst. Evol. Microbiol.">
        <title>The Global Catalogue of Microorganisms (GCM) 10K type strain sequencing project: providing services to taxonomists for standard genome sequencing and annotation.</title>
        <authorList>
            <consortium name="The Broad Institute Genomics Platform"/>
            <consortium name="The Broad Institute Genome Sequencing Center for Infectious Disease"/>
            <person name="Wu L."/>
            <person name="Ma J."/>
        </authorList>
    </citation>
    <scope>NUCLEOTIDE SEQUENCE [LARGE SCALE GENOMIC DNA]</scope>
    <source>
        <strain evidence="1 2">JCM 13002</strain>
    </source>
</reference>
<name>A0ABN1TJ60_9ACTN</name>
<organism evidence="1 2">
    <name type="scientific">Kitasatospora arboriphila</name>
    <dbReference type="NCBI Taxonomy" id="258052"/>
    <lineage>
        <taxon>Bacteria</taxon>
        <taxon>Bacillati</taxon>
        <taxon>Actinomycetota</taxon>
        <taxon>Actinomycetes</taxon>
        <taxon>Kitasatosporales</taxon>
        <taxon>Streptomycetaceae</taxon>
        <taxon>Kitasatospora</taxon>
    </lineage>
</organism>
<comment type="caution">
    <text evidence="1">The sequence shown here is derived from an EMBL/GenBank/DDBJ whole genome shotgun (WGS) entry which is preliminary data.</text>
</comment>
<gene>
    <name evidence="1" type="ORF">GCM10009663_36290</name>
</gene>
<protein>
    <submittedName>
        <fullName evidence="1">Uncharacterized protein</fullName>
    </submittedName>
</protein>
<evidence type="ECO:0000313" key="1">
    <source>
        <dbReference type="EMBL" id="GAA1089295.1"/>
    </source>
</evidence>
<dbReference type="Proteomes" id="UP001499987">
    <property type="component" value="Unassembled WGS sequence"/>
</dbReference>
<accession>A0ABN1TJ60</accession>
<keyword evidence="2" id="KW-1185">Reference proteome</keyword>
<proteinExistence type="predicted"/>